<feature type="compositionally biased region" description="Pro residues" evidence="1">
    <location>
        <begin position="72"/>
        <end position="82"/>
    </location>
</feature>
<gene>
    <name evidence="3" type="ORF">DUNSADRAFT_15005</name>
</gene>
<evidence type="ECO:0000256" key="2">
    <source>
        <dbReference type="SAM" id="Phobius"/>
    </source>
</evidence>
<name>A0ABQ7G676_DUNSA</name>
<evidence type="ECO:0000256" key="1">
    <source>
        <dbReference type="SAM" id="MobiDB-lite"/>
    </source>
</evidence>
<reference evidence="3" key="1">
    <citation type="submission" date="2017-08" db="EMBL/GenBank/DDBJ databases">
        <authorList>
            <person name="Polle J.E."/>
            <person name="Barry K."/>
            <person name="Cushman J."/>
            <person name="Schmutz J."/>
            <person name="Tran D."/>
            <person name="Hathwaick L.T."/>
            <person name="Yim W.C."/>
            <person name="Jenkins J."/>
            <person name="Mckie-Krisberg Z.M."/>
            <person name="Prochnik S."/>
            <person name="Lindquist E."/>
            <person name="Dockter R.B."/>
            <person name="Adam C."/>
            <person name="Molina H."/>
            <person name="Bunkerborg J."/>
            <person name="Jin E."/>
            <person name="Buchheim M."/>
            <person name="Magnuson J."/>
        </authorList>
    </citation>
    <scope>NUCLEOTIDE SEQUENCE</scope>
    <source>
        <strain evidence="3">CCAP 19/18</strain>
    </source>
</reference>
<feature type="region of interest" description="Disordered" evidence="1">
    <location>
        <begin position="49"/>
        <end position="83"/>
    </location>
</feature>
<proteinExistence type="predicted"/>
<keyword evidence="2" id="KW-1133">Transmembrane helix</keyword>
<protein>
    <recommendedName>
        <fullName evidence="5">Ubiquitin-like domain-containing protein</fullName>
    </recommendedName>
</protein>
<evidence type="ECO:0000313" key="3">
    <source>
        <dbReference type="EMBL" id="KAF5830114.1"/>
    </source>
</evidence>
<feature type="transmembrane region" description="Helical" evidence="2">
    <location>
        <begin position="123"/>
        <end position="142"/>
    </location>
</feature>
<keyword evidence="2" id="KW-0812">Transmembrane</keyword>
<feature type="compositionally biased region" description="Low complexity" evidence="1">
    <location>
        <begin position="62"/>
        <end position="71"/>
    </location>
</feature>
<keyword evidence="4" id="KW-1185">Reference proteome</keyword>
<comment type="caution">
    <text evidence="3">The sequence shown here is derived from an EMBL/GenBank/DDBJ whole genome shotgun (WGS) entry which is preliminary data.</text>
</comment>
<evidence type="ECO:0000313" key="4">
    <source>
        <dbReference type="Proteomes" id="UP000815325"/>
    </source>
</evidence>
<dbReference type="EMBL" id="MU070076">
    <property type="protein sequence ID" value="KAF5830114.1"/>
    <property type="molecule type" value="Genomic_DNA"/>
</dbReference>
<dbReference type="Proteomes" id="UP000815325">
    <property type="component" value="Unassembled WGS sequence"/>
</dbReference>
<keyword evidence="2" id="KW-0472">Membrane</keyword>
<organism evidence="3 4">
    <name type="scientific">Dunaliella salina</name>
    <name type="common">Green alga</name>
    <name type="synonym">Protococcus salinus</name>
    <dbReference type="NCBI Taxonomy" id="3046"/>
    <lineage>
        <taxon>Eukaryota</taxon>
        <taxon>Viridiplantae</taxon>
        <taxon>Chlorophyta</taxon>
        <taxon>core chlorophytes</taxon>
        <taxon>Chlorophyceae</taxon>
        <taxon>CS clade</taxon>
        <taxon>Chlamydomonadales</taxon>
        <taxon>Dunaliellaceae</taxon>
        <taxon>Dunaliella</taxon>
    </lineage>
</organism>
<evidence type="ECO:0008006" key="5">
    <source>
        <dbReference type="Google" id="ProtNLM"/>
    </source>
</evidence>
<feature type="transmembrane region" description="Helical" evidence="2">
    <location>
        <begin position="93"/>
        <end position="111"/>
    </location>
</feature>
<sequence>MQIKHALGLPDTAYVRILCAGREMRDHDPVTLAPSAVLHVTFALEPPPPCPPSPDRSKMTNQSLQQQASAAPPSPPPQPPPTDWLDVIDPGTLLMWIFGLIISVLWLLLVFNSRMFDSTSIIILFIMTIAFLLPVALSFLPFPTFLTPHMQPWHLRGAATPAPTNQVGMHLPVCL</sequence>
<accession>A0ABQ7G676</accession>